<dbReference type="EC" id="2.4.1.-" evidence="10"/>
<dbReference type="Gene3D" id="3.90.550.50">
    <property type="match status" value="1"/>
</dbReference>
<evidence type="ECO:0000256" key="4">
    <source>
        <dbReference type="ARBA" id="ARBA00022679"/>
    </source>
</evidence>
<dbReference type="OrthoDB" id="6508366at2759"/>
<keyword evidence="5 10" id="KW-0812">Transmembrane</keyword>
<evidence type="ECO:0000256" key="7">
    <source>
        <dbReference type="ARBA" id="ARBA00022989"/>
    </source>
</evidence>
<keyword evidence="7 10" id="KW-1133">Transmembrane helix</keyword>
<comment type="caution">
    <text evidence="11">The sequence shown here is derived from an EMBL/GenBank/DDBJ whole genome shotgun (WGS) entry which is preliminary data.</text>
</comment>
<evidence type="ECO:0000256" key="10">
    <source>
        <dbReference type="RuleBase" id="RU363063"/>
    </source>
</evidence>
<comment type="subcellular location">
    <subcellularLocation>
        <location evidence="1 10">Golgi apparatus membrane</location>
        <topology evidence="1 10">Single-pass type II membrane protein</topology>
    </subcellularLocation>
</comment>
<proteinExistence type="inferred from homology"/>
<protein>
    <recommendedName>
        <fullName evidence="10">Hexosyltransferase</fullName>
        <ecNumber evidence="10">2.4.1.-</ecNumber>
    </recommendedName>
</protein>
<dbReference type="GO" id="GO:0006493">
    <property type="term" value="P:protein O-linked glycosylation"/>
    <property type="evidence" value="ECO:0007669"/>
    <property type="project" value="TreeGrafter"/>
</dbReference>
<sequence>MPVAKKDPCLRPLTSTVKRCWLPLLGLLGIIYLVFGIVNYNPVIPQSPLPYALNTAKPITYVVSKTNYGDRLGLQTSRIPFAYPKHDGPYQRVPKSEAHRTTTKPTTVGQNFRSSWRPWEQLFKGYDKVPFPLENFTALPTATKVVSQCENNLDYLFFVHTASTHSNHRRILRESVGNALLEARYNWSIVFFVGLSNVEKVSQGVINEAQVHGDIAVLPFLDTYRNLTYKFVYGIKWTVENCPKVRFILKMDDDIVIHIPTIMKKFGRIPESPVAAGGPKIHCCVWDNMPVLRQTALPWYLSEKMYPKNVFPRYCSGSAVFIEASALLALYNATFSVPYIPVDDAYVTGELAAAAGITHEPLNNVYSFDTNRWTSVGDGSLLVVQVSNADLRAKAWKIVLNSLSASSCSNDVDSFAYNADSFSIG</sequence>
<dbReference type="EMBL" id="JABSTR010000003">
    <property type="protein sequence ID" value="KAH9365515.1"/>
    <property type="molecule type" value="Genomic_DNA"/>
</dbReference>
<evidence type="ECO:0000256" key="8">
    <source>
        <dbReference type="ARBA" id="ARBA00023034"/>
    </source>
</evidence>
<dbReference type="PANTHER" id="PTHR11214:SF376">
    <property type="entry name" value="HEXOSYLTRANSFERASE"/>
    <property type="match status" value="1"/>
</dbReference>
<feature type="transmembrane region" description="Helical" evidence="10">
    <location>
        <begin position="21"/>
        <end position="40"/>
    </location>
</feature>
<dbReference type="VEuPathDB" id="VectorBase:HLOH_043055"/>
<evidence type="ECO:0000256" key="6">
    <source>
        <dbReference type="ARBA" id="ARBA00022968"/>
    </source>
</evidence>
<dbReference type="Pfam" id="PF01762">
    <property type="entry name" value="Galactosyl_T"/>
    <property type="match status" value="1"/>
</dbReference>
<gene>
    <name evidence="11" type="ORF">HPB48_016293</name>
</gene>
<keyword evidence="8 10" id="KW-0333">Golgi apparatus</keyword>
<accession>A0A9J6FRV2</accession>
<name>A0A9J6FRV2_HAELO</name>
<evidence type="ECO:0000256" key="2">
    <source>
        <dbReference type="ARBA" id="ARBA00008661"/>
    </source>
</evidence>
<evidence type="ECO:0000256" key="3">
    <source>
        <dbReference type="ARBA" id="ARBA00022676"/>
    </source>
</evidence>
<evidence type="ECO:0000256" key="5">
    <source>
        <dbReference type="ARBA" id="ARBA00022692"/>
    </source>
</evidence>
<comment type="similarity">
    <text evidence="2 10">Belongs to the glycosyltransferase 31 family.</text>
</comment>
<dbReference type="PANTHER" id="PTHR11214">
    <property type="entry name" value="BETA-1,3-N-ACETYLGLUCOSAMINYLTRANSFERASE"/>
    <property type="match status" value="1"/>
</dbReference>
<keyword evidence="9 10" id="KW-0472">Membrane</keyword>
<keyword evidence="12" id="KW-1185">Reference proteome</keyword>
<evidence type="ECO:0000256" key="1">
    <source>
        <dbReference type="ARBA" id="ARBA00004323"/>
    </source>
</evidence>
<evidence type="ECO:0000313" key="12">
    <source>
        <dbReference type="Proteomes" id="UP000821853"/>
    </source>
</evidence>
<dbReference type="InterPro" id="IPR002659">
    <property type="entry name" value="Glyco_trans_31"/>
</dbReference>
<keyword evidence="3 10" id="KW-0328">Glycosyltransferase</keyword>
<organism evidence="11 12">
    <name type="scientific">Haemaphysalis longicornis</name>
    <name type="common">Bush tick</name>
    <dbReference type="NCBI Taxonomy" id="44386"/>
    <lineage>
        <taxon>Eukaryota</taxon>
        <taxon>Metazoa</taxon>
        <taxon>Ecdysozoa</taxon>
        <taxon>Arthropoda</taxon>
        <taxon>Chelicerata</taxon>
        <taxon>Arachnida</taxon>
        <taxon>Acari</taxon>
        <taxon>Parasitiformes</taxon>
        <taxon>Ixodida</taxon>
        <taxon>Ixodoidea</taxon>
        <taxon>Ixodidae</taxon>
        <taxon>Haemaphysalinae</taxon>
        <taxon>Haemaphysalis</taxon>
    </lineage>
</organism>
<dbReference type="Proteomes" id="UP000821853">
    <property type="component" value="Unassembled WGS sequence"/>
</dbReference>
<reference evidence="11 12" key="1">
    <citation type="journal article" date="2020" name="Cell">
        <title>Large-Scale Comparative Analyses of Tick Genomes Elucidate Their Genetic Diversity and Vector Capacities.</title>
        <authorList>
            <consortium name="Tick Genome and Microbiome Consortium (TIGMIC)"/>
            <person name="Jia N."/>
            <person name="Wang J."/>
            <person name="Shi W."/>
            <person name="Du L."/>
            <person name="Sun Y."/>
            <person name="Zhan W."/>
            <person name="Jiang J.F."/>
            <person name="Wang Q."/>
            <person name="Zhang B."/>
            <person name="Ji P."/>
            <person name="Bell-Sakyi L."/>
            <person name="Cui X.M."/>
            <person name="Yuan T.T."/>
            <person name="Jiang B.G."/>
            <person name="Yang W.F."/>
            <person name="Lam T.T."/>
            <person name="Chang Q.C."/>
            <person name="Ding S.J."/>
            <person name="Wang X.J."/>
            <person name="Zhu J.G."/>
            <person name="Ruan X.D."/>
            <person name="Zhao L."/>
            <person name="Wei J.T."/>
            <person name="Ye R.Z."/>
            <person name="Que T.C."/>
            <person name="Du C.H."/>
            <person name="Zhou Y.H."/>
            <person name="Cheng J.X."/>
            <person name="Dai P.F."/>
            <person name="Guo W.B."/>
            <person name="Han X.H."/>
            <person name="Huang E.J."/>
            <person name="Li L.F."/>
            <person name="Wei W."/>
            <person name="Gao Y.C."/>
            <person name="Liu J.Z."/>
            <person name="Shao H.Z."/>
            <person name="Wang X."/>
            <person name="Wang C.C."/>
            <person name="Yang T.C."/>
            <person name="Huo Q.B."/>
            <person name="Li W."/>
            <person name="Chen H.Y."/>
            <person name="Chen S.E."/>
            <person name="Zhou L.G."/>
            <person name="Ni X.B."/>
            <person name="Tian J.H."/>
            <person name="Sheng Y."/>
            <person name="Liu T."/>
            <person name="Pan Y.S."/>
            <person name="Xia L.Y."/>
            <person name="Li J."/>
            <person name="Zhao F."/>
            <person name="Cao W.C."/>
        </authorList>
    </citation>
    <scope>NUCLEOTIDE SEQUENCE [LARGE SCALE GENOMIC DNA]</scope>
    <source>
        <strain evidence="11">HaeL-2018</strain>
    </source>
</reference>
<keyword evidence="4" id="KW-0808">Transferase</keyword>
<keyword evidence="6 10" id="KW-0735">Signal-anchor</keyword>
<dbReference type="GO" id="GO:0016758">
    <property type="term" value="F:hexosyltransferase activity"/>
    <property type="evidence" value="ECO:0007669"/>
    <property type="project" value="InterPro"/>
</dbReference>
<evidence type="ECO:0000256" key="9">
    <source>
        <dbReference type="ARBA" id="ARBA00023136"/>
    </source>
</evidence>
<dbReference type="AlphaFoldDB" id="A0A9J6FRV2"/>
<dbReference type="GO" id="GO:0000139">
    <property type="term" value="C:Golgi membrane"/>
    <property type="evidence" value="ECO:0007669"/>
    <property type="project" value="UniProtKB-SubCell"/>
</dbReference>
<evidence type="ECO:0000313" key="11">
    <source>
        <dbReference type="EMBL" id="KAH9365515.1"/>
    </source>
</evidence>
<dbReference type="OMA" id="KSEAHRT"/>